<proteinExistence type="predicted"/>
<protein>
    <submittedName>
        <fullName evidence="1">Uncharacterized protein</fullName>
    </submittedName>
</protein>
<reference evidence="1" key="1">
    <citation type="submission" date="2021-06" db="EMBL/GenBank/DDBJ databases">
        <authorList>
            <person name="Hodson N. C."/>
            <person name="Mongue J. A."/>
            <person name="Jaron S. K."/>
        </authorList>
    </citation>
    <scope>NUCLEOTIDE SEQUENCE</scope>
</reference>
<dbReference type="AlphaFoldDB" id="A0A8J2JAB6"/>
<evidence type="ECO:0000313" key="2">
    <source>
        <dbReference type="Proteomes" id="UP000708208"/>
    </source>
</evidence>
<dbReference type="Proteomes" id="UP000708208">
    <property type="component" value="Unassembled WGS sequence"/>
</dbReference>
<name>A0A8J2JAB6_9HEXA</name>
<dbReference type="EMBL" id="CAJVCH010039513">
    <property type="protein sequence ID" value="CAG7716560.1"/>
    <property type="molecule type" value="Genomic_DNA"/>
</dbReference>
<accession>A0A8J2JAB6</accession>
<sequence>MKSGALIGFEPIGKRITTRPRNYLLGNNGGRFLRAQVWHRSKIEGEQIIVGGFDKSSSLGYDSPRLKENKKDTMKPSRVVLIQFTENPVIQVLLQYR</sequence>
<keyword evidence="2" id="KW-1185">Reference proteome</keyword>
<comment type="caution">
    <text evidence="1">The sequence shown here is derived from an EMBL/GenBank/DDBJ whole genome shotgun (WGS) entry which is preliminary data.</text>
</comment>
<organism evidence="1 2">
    <name type="scientific">Allacma fusca</name>
    <dbReference type="NCBI Taxonomy" id="39272"/>
    <lineage>
        <taxon>Eukaryota</taxon>
        <taxon>Metazoa</taxon>
        <taxon>Ecdysozoa</taxon>
        <taxon>Arthropoda</taxon>
        <taxon>Hexapoda</taxon>
        <taxon>Collembola</taxon>
        <taxon>Symphypleona</taxon>
        <taxon>Sminthuridae</taxon>
        <taxon>Allacma</taxon>
    </lineage>
</organism>
<evidence type="ECO:0000313" key="1">
    <source>
        <dbReference type="EMBL" id="CAG7716560.1"/>
    </source>
</evidence>
<gene>
    <name evidence="1" type="ORF">AFUS01_LOCUS6061</name>
</gene>